<dbReference type="SMART" id="SM00710">
    <property type="entry name" value="PbH1"/>
    <property type="match status" value="13"/>
</dbReference>
<evidence type="ECO:0000256" key="2">
    <source>
        <dbReference type="ARBA" id="ARBA00022737"/>
    </source>
</evidence>
<comment type="caution">
    <text evidence="6">The sequence shown here is derived from an EMBL/GenBank/DDBJ whole genome shotgun (WGS) entry which is preliminary data.</text>
</comment>
<dbReference type="PANTHER" id="PTHR22990">
    <property type="entry name" value="F-BOX ONLY PROTEIN"/>
    <property type="match status" value="1"/>
</dbReference>
<dbReference type="Pfam" id="PF13229">
    <property type="entry name" value="Beta_helix"/>
    <property type="match status" value="1"/>
</dbReference>
<accession>A0A367G3D7</accession>
<dbReference type="Gene3D" id="2.160.20.10">
    <property type="entry name" value="Single-stranded right-handed beta-helix, Pectin lyase-like"/>
    <property type="match status" value="2"/>
</dbReference>
<dbReference type="NCBIfam" id="TIGR03804">
    <property type="entry name" value="para_beta_helix"/>
    <property type="match status" value="1"/>
</dbReference>
<dbReference type="InterPro" id="IPR012334">
    <property type="entry name" value="Pectin_lyas_fold"/>
</dbReference>
<proteinExistence type="predicted"/>
<feature type="domain" description="Right handed beta helix" evidence="5">
    <location>
        <begin position="630"/>
        <end position="772"/>
    </location>
</feature>
<keyword evidence="3" id="KW-0833">Ubl conjugation pathway</keyword>
<feature type="compositionally biased region" description="Acidic residues" evidence="4">
    <location>
        <begin position="127"/>
        <end position="150"/>
    </location>
</feature>
<evidence type="ECO:0000256" key="1">
    <source>
        <dbReference type="ARBA" id="ARBA00004906"/>
    </source>
</evidence>
<feature type="region of interest" description="Disordered" evidence="4">
    <location>
        <begin position="70"/>
        <end position="101"/>
    </location>
</feature>
<organism evidence="6 7">
    <name type="scientific">Blautia obeum</name>
    <dbReference type="NCBI Taxonomy" id="40520"/>
    <lineage>
        <taxon>Bacteria</taxon>
        <taxon>Bacillati</taxon>
        <taxon>Bacillota</taxon>
        <taxon>Clostridia</taxon>
        <taxon>Lachnospirales</taxon>
        <taxon>Lachnospiraceae</taxon>
        <taxon>Blautia</taxon>
    </lineage>
</organism>
<dbReference type="SUPFAM" id="SSF51126">
    <property type="entry name" value="Pectin lyase-like"/>
    <property type="match status" value="2"/>
</dbReference>
<dbReference type="Proteomes" id="UP000253208">
    <property type="component" value="Unassembled WGS sequence"/>
</dbReference>
<dbReference type="InterPro" id="IPR051550">
    <property type="entry name" value="SCF-Subunits/Alg-Epimerases"/>
</dbReference>
<evidence type="ECO:0000256" key="3">
    <source>
        <dbReference type="ARBA" id="ARBA00022786"/>
    </source>
</evidence>
<dbReference type="InterPro" id="IPR006626">
    <property type="entry name" value="PbH1"/>
</dbReference>
<evidence type="ECO:0000256" key="4">
    <source>
        <dbReference type="SAM" id="MobiDB-lite"/>
    </source>
</evidence>
<evidence type="ECO:0000259" key="5">
    <source>
        <dbReference type="Pfam" id="PF13229"/>
    </source>
</evidence>
<protein>
    <recommendedName>
        <fullName evidence="5">Right handed beta helix domain-containing protein</fullName>
    </recommendedName>
</protein>
<dbReference type="InterPro" id="IPR022441">
    <property type="entry name" value="Para_beta_helix_rpt-2"/>
</dbReference>
<keyword evidence="2" id="KW-0677">Repeat</keyword>
<dbReference type="InterPro" id="IPR011050">
    <property type="entry name" value="Pectin_lyase_fold/virulence"/>
</dbReference>
<sequence length="897" mass="96526">MLFEEKERIIKETGKGGWNMKRKIMACILAAALGITGVSFPTAAKTVSVGKNVKNITVNVKNPLDELRAQEAAMQQQEELEEEENMPEQDLDPLVLDNDGSVVPASQASWTKIESGAVEAVDVSEAPGDEEISENSTEDTFSDGSTDGDFDTNKNISDNAATEAGSEDIRTADGSISGELPADFSEGTENGDNGSEELQLQQENGNVEKVAEPDNNKADEGAGQAQADFTDDANAAGDFSAGDASDGELGTYQTVTLEVEEGQDITAPLNTLFLELKDQATDENPCKIIIPPGNYELTGTLCMYSNMYLYARDANITKTSTTKHLILRLGNTKDSEGGYDGYRNIVIDGGTWDYNYQCVENKDAPGGFVGFCIGHATNVTIKNATFLNNLKSHFLEFGGVKNAKITGCTFSGYYKNYVEGGQECIQIDCCTDESNVFPQYRPYDGTTCEDFVIDGNVFEDVFTGLGTHSMMSGKTYKRITVTNNTFHNVKKRCIRFMNYEDSTAENNTMVNVGNGVDISSVSSNTHQTPGYDDGPDMLKNRNLRVAGNYISLARTTSIGGIAWICSGIKVSGYNMKKDGAVLPKKIYPVKGVTVEDNQISGYGNGISMSLTDTDTVTDNQVTMKKTSSYSNFGIYAQDSRGSVISRNTVSGTANTGIYLSGSVYAAGSEQRNLVEQNTVSRAGGDGIYLQSVNTSSTAQKNTVKSVAGSGIRVNAGKNNNVLGNICLSNKNHGVKIEYVAGGVRVKSNRVTSNAKSGILLWKSKVSEVSGNRAEKNRGNGVYAYASVIPVMKKNTFCENGKVQAVYVKSCKGWTGINRPSCRAVTSRSTAISGTASGSQTVIAYVQRSGKQTKLGVSSVNKKKQYVIKIKKQKKNTALKLVSKDKYGNTVTVNTVVK</sequence>
<comment type="pathway">
    <text evidence="1">Protein modification; protein ubiquitination.</text>
</comment>
<feature type="compositionally biased region" description="Polar residues" evidence="4">
    <location>
        <begin position="187"/>
        <end position="196"/>
    </location>
</feature>
<dbReference type="AlphaFoldDB" id="A0A367G3D7"/>
<feature type="compositionally biased region" description="Acidic residues" evidence="4">
    <location>
        <begin position="78"/>
        <end position="91"/>
    </location>
</feature>
<feature type="region of interest" description="Disordered" evidence="4">
    <location>
        <begin position="116"/>
        <end position="196"/>
    </location>
</feature>
<name>A0A367G3D7_9FIRM</name>
<dbReference type="PANTHER" id="PTHR22990:SF15">
    <property type="entry name" value="F-BOX ONLY PROTEIN 10"/>
    <property type="match status" value="1"/>
</dbReference>
<dbReference type="InterPro" id="IPR039448">
    <property type="entry name" value="Beta_helix"/>
</dbReference>
<gene>
    <name evidence="6" type="ORF">C4886_04815</name>
</gene>
<evidence type="ECO:0000313" key="7">
    <source>
        <dbReference type="Proteomes" id="UP000253208"/>
    </source>
</evidence>
<dbReference type="EMBL" id="PSQG01000005">
    <property type="protein sequence ID" value="RCH45232.1"/>
    <property type="molecule type" value="Genomic_DNA"/>
</dbReference>
<evidence type="ECO:0000313" key="6">
    <source>
        <dbReference type="EMBL" id="RCH45232.1"/>
    </source>
</evidence>
<reference evidence="6 7" key="1">
    <citation type="submission" date="2018-02" db="EMBL/GenBank/DDBJ databases">
        <title>Complete genome sequencing of Faecalibacterium prausnitzii strains isolated from the human gut.</title>
        <authorList>
            <person name="Fitzgerald B.C."/>
            <person name="Shkoporov A.N."/>
            <person name="Ross P.R."/>
            <person name="Hill C."/>
        </authorList>
    </citation>
    <scope>NUCLEOTIDE SEQUENCE [LARGE SCALE GENOMIC DNA]</scope>
    <source>
        <strain evidence="6 7">APC942/31-1</strain>
    </source>
</reference>